<protein>
    <submittedName>
        <fullName evidence="1">L-lactate permease</fullName>
    </submittedName>
</protein>
<gene>
    <name evidence="1" type="ORF">QF030_003596</name>
</gene>
<keyword evidence="2" id="KW-1185">Reference proteome</keyword>
<evidence type="ECO:0000313" key="1">
    <source>
        <dbReference type="EMBL" id="MDQ0581418.1"/>
    </source>
</evidence>
<name>A0ABU0NQJ0_STRRH</name>
<comment type="caution">
    <text evidence="1">The sequence shown here is derived from an EMBL/GenBank/DDBJ whole genome shotgun (WGS) entry which is preliminary data.</text>
</comment>
<proteinExistence type="predicted"/>
<evidence type="ECO:0000313" key="2">
    <source>
        <dbReference type="Proteomes" id="UP001230654"/>
    </source>
</evidence>
<dbReference type="EMBL" id="JAUSWV010000002">
    <property type="protein sequence ID" value="MDQ0581418.1"/>
    <property type="molecule type" value="Genomic_DNA"/>
</dbReference>
<organism evidence="1 2">
    <name type="scientific">Streptomyces rishiriensis</name>
    <dbReference type="NCBI Taxonomy" id="68264"/>
    <lineage>
        <taxon>Bacteria</taxon>
        <taxon>Bacillati</taxon>
        <taxon>Actinomycetota</taxon>
        <taxon>Actinomycetes</taxon>
        <taxon>Kitasatosporales</taxon>
        <taxon>Streptomycetaceae</taxon>
        <taxon>Streptomyces</taxon>
    </lineage>
</organism>
<accession>A0ABU0NQJ0</accession>
<sequence length="93" mass="9838">MDIVASVVGRQAPLVALAVPLVLAGLVDGRRCLRETWVPALACGTAFTVAQFAPVNYASARLAEMGAALAGAQHWPPYRTRACPPSKPYAHRP</sequence>
<dbReference type="Proteomes" id="UP001230654">
    <property type="component" value="Unassembled WGS sequence"/>
</dbReference>
<reference evidence="1 2" key="1">
    <citation type="submission" date="2023-07" db="EMBL/GenBank/DDBJ databases">
        <title>Comparative genomics of wheat-associated soil bacteria to identify genetic determinants of phenazine resistance.</title>
        <authorList>
            <person name="Mouncey N."/>
        </authorList>
    </citation>
    <scope>NUCLEOTIDE SEQUENCE [LARGE SCALE GENOMIC DNA]</scope>
    <source>
        <strain evidence="1 2">B2I6</strain>
    </source>
</reference>